<protein>
    <recommendedName>
        <fullName evidence="2">DNA polymerase III subunit delta'</fullName>
        <ecNumber evidence="1">2.7.7.7</ecNumber>
    </recommendedName>
</protein>
<dbReference type="InterPro" id="IPR015199">
    <property type="entry name" value="DNA_pol_III_delta_C"/>
</dbReference>
<name>A0ABY1PW57_9BURK</name>
<evidence type="ECO:0000256" key="4">
    <source>
        <dbReference type="ARBA" id="ARBA00022695"/>
    </source>
</evidence>
<dbReference type="InterPro" id="IPR050238">
    <property type="entry name" value="DNA_Rep/Repair_Clamp_Loader"/>
</dbReference>
<evidence type="ECO:0000259" key="8">
    <source>
        <dbReference type="Pfam" id="PF09115"/>
    </source>
</evidence>
<reference evidence="9 10" key="1">
    <citation type="submission" date="2017-05" db="EMBL/GenBank/DDBJ databases">
        <authorList>
            <person name="Varghese N."/>
            <person name="Submissions S."/>
        </authorList>
    </citation>
    <scope>NUCLEOTIDE SEQUENCE [LARGE SCALE GENOMIC DNA]</scope>
    <source>
        <strain evidence="9 10">DSM 26001</strain>
    </source>
</reference>
<evidence type="ECO:0000256" key="2">
    <source>
        <dbReference type="ARBA" id="ARBA00014363"/>
    </source>
</evidence>
<keyword evidence="5" id="KW-0235">DNA replication</keyword>
<sequence>MSHPLLPWQPASWAQVMQLRGRFPHALLLHGPEGIGKTRFGERLAQALLCEQPLADGQPCDVCLACGWFAQYAHPDYRRVRPENLEEAAGDEAEAEAAKPAKAGKTASKEIRIEQIRALGDFMNVSTHRRGRRVVLLHPAEALNSVASNALLKTLEEPPPDTVFILVSNNIDRLLPTILSRCRKVPMGLPDADQSLAWLKAQGVPDAESWLAEQGGAPLAALTEAESGSREAIDALLAHLANPAADTALKTADLLQKTAPADVTSWLQRWLYDLFSVKFSGKIRYYPKYRREIDALASRADARQLLAVLKQVTDRRAIADHPLSAKLFIEDMLLDYSTVFA</sequence>
<keyword evidence="10" id="KW-1185">Reference proteome</keyword>
<evidence type="ECO:0000256" key="5">
    <source>
        <dbReference type="ARBA" id="ARBA00022705"/>
    </source>
</evidence>
<dbReference type="Proteomes" id="UP001158049">
    <property type="component" value="Unassembled WGS sequence"/>
</dbReference>
<keyword evidence="3" id="KW-0808">Transferase</keyword>
<dbReference type="InterPro" id="IPR027417">
    <property type="entry name" value="P-loop_NTPase"/>
</dbReference>
<dbReference type="PANTHER" id="PTHR11669:SF8">
    <property type="entry name" value="DNA POLYMERASE III SUBUNIT DELTA"/>
    <property type="match status" value="1"/>
</dbReference>
<keyword evidence="6" id="KW-0239">DNA-directed DNA polymerase</keyword>
<organism evidence="9 10">
    <name type="scientific">Noviherbaspirillum suwonense</name>
    <dbReference type="NCBI Taxonomy" id="1224511"/>
    <lineage>
        <taxon>Bacteria</taxon>
        <taxon>Pseudomonadati</taxon>
        <taxon>Pseudomonadota</taxon>
        <taxon>Betaproteobacteria</taxon>
        <taxon>Burkholderiales</taxon>
        <taxon>Oxalobacteraceae</taxon>
        <taxon>Noviherbaspirillum</taxon>
    </lineage>
</organism>
<evidence type="ECO:0000313" key="9">
    <source>
        <dbReference type="EMBL" id="SMP48204.1"/>
    </source>
</evidence>
<evidence type="ECO:0000313" key="10">
    <source>
        <dbReference type="Proteomes" id="UP001158049"/>
    </source>
</evidence>
<accession>A0ABY1PW57</accession>
<dbReference type="EMBL" id="FXUL01000002">
    <property type="protein sequence ID" value="SMP48204.1"/>
    <property type="molecule type" value="Genomic_DNA"/>
</dbReference>
<gene>
    <name evidence="9" type="ORF">SAMN06295970_102118</name>
</gene>
<evidence type="ECO:0000256" key="3">
    <source>
        <dbReference type="ARBA" id="ARBA00022679"/>
    </source>
</evidence>
<evidence type="ECO:0000256" key="7">
    <source>
        <dbReference type="ARBA" id="ARBA00049244"/>
    </source>
</evidence>
<evidence type="ECO:0000256" key="6">
    <source>
        <dbReference type="ARBA" id="ARBA00022932"/>
    </source>
</evidence>
<dbReference type="NCBIfam" id="NF005408">
    <property type="entry name" value="PRK06964.1"/>
    <property type="match status" value="1"/>
</dbReference>
<feature type="domain" description="DNA polymerase III delta subunit C-terminal" evidence="8">
    <location>
        <begin position="244"/>
        <end position="336"/>
    </location>
</feature>
<dbReference type="PANTHER" id="PTHR11669">
    <property type="entry name" value="REPLICATION FACTOR C / DNA POLYMERASE III GAMMA-TAU SUBUNIT"/>
    <property type="match status" value="1"/>
</dbReference>
<comment type="caution">
    <text evidence="9">The sequence shown here is derived from an EMBL/GenBank/DDBJ whole genome shotgun (WGS) entry which is preliminary data.</text>
</comment>
<dbReference type="RefSeq" id="WP_283440924.1">
    <property type="nucleotide sequence ID" value="NZ_FXUL01000002.1"/>
</dbReference>
<dbReference type="Pfam" id="PF13177">
    <property type="entry name" value="DNA_pol3_delta2"/>
    <property type="match status" value="1"/>
</dbReference>
<dbReference type="NCBIfam" id="TIGR00678">
    <property type="entry name" value="holB"/>
    <property type="match status" value="1"/>
</dbReference>
<comment type="catalytic activity">
    <reaction evidence="7">
        <text>DNA(n) + a 2'-deoxyribonucleoside 5'-triphosphate = DNA(n+1) + diphosphate</text>
        <dbReference type="Rhea" id="RHEA:22508"/>
        <dbReference type="Rhea" id="RHEA-COMP:17339"/>
        <dbReference type="Rhea" id="RHEA-COMP:17340"/>
        <dbReference type="ChEBI" id="CHEBI:33019"/>
        <dbReference type="ChEBI" id="CHEBI:61560"/>
        <dbReference type="ChEBI" id="CHEBI:173112"/>
        <dbReference type="EC" id="2.7.7.7"/>
    </reaction>
</comment>
<dbReference type="Gene3D" id="3.40.50.300">
    <property type="entry name" value="P-loop containing nucleotide triphosphate hydrolases"/>
    <property type="match status" value="1"/>
</dbReference>
<dbReference type="EC" id="2.7.7.7" evidence="1"/>
<keyword evidence="4" id="KW-0548">Nucleotidyltransferase</keyword>
<proteinExistence type="predicted"/>
<evidence type="ECO:0000256" key="1">
    <source>
        <dbReference type="ARBA" id="ARBA00012417"/>
    </source>
</evidence>
<dbReference type="InterPro" id="IPR004622">
    <property type="entry name" value="DNA_pol_HolB"/>
</dbReference>
<dbReference type="SUPFAM" id="SSF52540">
    <property type="entry name" value="P-loop containing nucleoside triphosphate hydrolases"/>
    <property type="match status" value="1"/>
</dbReference>
<dbReference type="Pfam" id="PF09115">
    <property type="entry name" value="DNApol3-delta_C"/>
    <property type="match status" value="1"/>
</dbReference>